<protein>
    <recommendedName>
        <fullName evidence="4">GP55 protein</fullName>
    </recommendedName>
</protein>
<organism evidence="2 3">
    <name type="scientific">Mycolicibacter sinensis (strain JDM601)</name>
    <name type="common">Mycobacterium sinense</name>
    <dbReference type="NCBI Taxonomy" id="875328"/>
    <lineage>
        <taxon>Bacteria</taxon>
        <taxon>Bacillati</taxon>
        <taxon>Actinomycetota</taxon>
        <taxon>Actinomycetes</taxon>
        <taxon>Mycobacteriales</taxon>
        <taxon>Mycobacteriaceae</taxon>
        <taxon>Mycolicibacter</taxon>
    </lineage>
</organism>
<dbReference type="AlphaFoldDB" id="A0A1A2EPC0"/>
<dbReference type="Proteomes" id="UP000093985">
    <property type="component" value="Unassembled WGS sequence"/>
</dbReference>
<feature type="transmembrane region" description="Helical" evidence="1">
    <location>
        <begin position="207"/>
        <end position="224"/>
    </location>
</feature>
<feature type="transmembrane region" description="Helical" evidence="1">
    <location>
        <begin position="30"/>
        <end position="50"/>
    </location>
</feature>
<keyword evidence="1" id="KW-0472">Membrane</keyword>
<reference evidence="3" key="1">
    <citation type="submission" date="2016-06" db="EMBL/GenBank/DDBJ databases">
        <authorList>
            <person name="Sutton G."/>
            <person name="Brinkac L."/>
            <person name="Sanka R."/>
            <person name="Adams M."/>
            <person name="Lau E."/>
            <person name="Mehaffy C."/>
            <person name="Tameris M."/>
            <person name="Hatherill M."/>
            <person name="Hanekom W."/>
            <person name="Mahomed H."/>
            <person name="Mcshane H."/>
        </authorList>
    </citation>
    <scope>NUCLEOTIDE SEQUENCE [LARGE SCALE GENOMIC DNA]</scope>
    <source>
        <strain evidence="3">852014-51077_SCH5608930-a</strain>
    </source>
</reference>
<accession>A0A1A2EPC0</accession>
<evidence type="ECO:0000313" key="3">
    <source>
        <dbReference type="Proteomes" id="UP000093985"/>
    </source>
</evidence>
<keyword evidence="1" id="KW-0812">Transmembrane</keyword>
<feature type="transmembrane region" description="Helical" evidence="1">
    <location>
        <begin position="177"/>
        <end position="195"/>
    </location>
</feature>
<dbReference type="EMBL" id="LZIN01000071">
    <property type="protein sequence ID" value="OBG04192.1"/>
    <property type="molecule type" value="Genomic_DNA"/>
</dbReference>
<sequence>MTSGFIGATVLVALYTLWVRRDTWWSRWEIGVSSAIALEVGALVLMSPWAAETLGPWLYRAARMWNLQQLAGHICFVIAIAANIYHVLPRLADFNRIRPLFRRHVEWPVGIGVVALAAVFITADAGYRPDGFSTRGGGGAWASAYWVLLCGLLILLSGYATRLLLLVRSDPRAKETVELYTASSAFALAALVAQLSTTWTKTDVSSLVWLCACISVTIFAYGSARSWKAKAAWFTTGRRSIKEPNPPQALS</sequence>
<name>A0A1A2EPC0_MYCSD</name>
<evidence type="ECO:0000256" key="1">
    <source>
        <dbReference type="SAM" id="Phobius"/>
    </source>
</evidence>
<gene>
    <name evidence="2" type="ORF">A5771_12170</name>
</gene>
<evidence type="ECO:0008006" key="4">
    <source>
        <dbReference type="Google" id="ProtNLM"/>
    </source>
</evidence>
<feature type="transmembrane region" description="Helical" evidence="1">
    <location>
        <begin position="143"/>
        <end position="165"/>
    </location>
</feature>
<proteinExistence type="predicted"/>
<feature type="transmembrane region" description="Helical" evidence="1">
    <location>
        <begin position="104"/>
        <end position="123"/>
    </location>
</feature>
<feature type="transmembrane region" description="Helical" evidence="1">
    <location>
        <begin position="70"/>
        <end position="92"/>
    </location>
</feature>
<evidence type="ECO:0000313" key="2">
    <source>
        <dbReference type="EMBL" id="OBG04192.1"/>
    </source>
</evidence>
<dbReference type="OrthoDB" id="4763628at2"/>
<keyword evidence="1" id="KW-1133">Transmembrane helix</keyword>
<dbReference type="RefSeq" id="WP_064855780.1">
    <property type="nucleotide sequence ID" value="NZ_LZIM01000024.1"/>
</dbReference>
<comment type="caution">
    <text evidence="2">The sequence shown here is derived from an EMBL/GenBank/DDBJ whole genome shotgun (WGS) entry which is preliminary data.</text>
</comment>